<sequence>MDDKSLITQIRKGNTLAFKQLFDMHYRPLCVYAINFTNSKDTAEEIVQIVFVDFWNKRDIINVHTSLKSYLYKMAYHQFLMSLRKKNKETTVLEELKYKLLQDNNSPTAQELEHKYTRLQSIINDLPERCQDVLKLKMEGLKYKEIAETLNLSVKTVESQMRIAFIKIRDAYKDDFVLFLTLIDN</sequence>
<dbReference type="RefSeq" id="WP_148381042.1">
    <property type="nucleotide sequence ID" value="NZ_VSKN01000010.1"/>
</dbReference>
<dbReference type="SMART" id="SM00421">
    <property type="entry name" value="HTH_LUXR"/>
    <property type="match status" value="1"/>
</dbReference>
<name>A0ABY3M9X8_9FLAO</name>
<evidence type="ECO:0000259" key="5">
    <source>
        <dbReference type="SMART" id="SM00421"/>
    </source>
</evidence>
<dbReference type="InterPro" id="IPR039425">
    <property type="entry name" value="RNA_pol_sigma-70-like"/>
</dbReference>
<dbReference type="Pfam" id="PF08281">
    <property type="entry name" value="Sigma70_r4_2"/>
    <property type="match status" value="1"/>
</dbReference>
<evidence type="ECO:0000256" key="1">
    <source>
        <dbReference type="ARBA" id="ARBA00010641"/>
    </source>
</evidence>
<dbReference type="Pfam" id="PF04542">
    <property type="entry name" value="Sigma70_r2"/>
    <property type="match status" value="1"/>
</dbReference>
<dbReference type="InterPro" id="IPR013324">
    <property type="entry name" value="RNA_pol_sigma_r3/r4-like"/>
</dbReference>
<dbReference type="PANTHER" id="PTHR43133:SF46">
    <property type="entry name" value="RNA POLYMERASE SIGMA-70 FACTOR ECF SUBFAMILY"/>
    <property type="match status" value="1"/>
</dbReference>
<comment type="caution">
    <text evidence="6">The sequence shown here is derived from an EMBL/GenBank/DDBJ whole genome shotgun (WGS) entry which is preliminary data.</text>
</comment>
<dbReference type="SUPFAM" id="SSF88946">
    <property type="entry name" value="Sigma2 domain of RNA polymerase sigma factors"/>
    <property type="match status" value="1"/>
</dbReference>
<evidence type="ECO:0000313" key="7">
    <source>
        <dbReference type="Proteomes" id="UP000323621"/>
    </source>
</evidence>
<keyword evidence="7" id="KW-1185">Reference proteome</keyword>
<evidence type="ECO:0000313" key="6">
    <source>
        <dbReference type="EMBL" id="TYC12067.1"/>
    </source>
</evidence>
<keyword evidence="2" id="KW-0805">Transcription regulation</keyword>
<dbReference type="PANTHER" id="PTHR43133">
    <property type="entry name" value="RNA POLYMERASE ECF-TYPE SIGMA FACTO"/>
    <property type="match status" value="1"/>
</dbReference>
<accession>A0ABY3M9X8</accession>
<keyword evidence="4" id="KW-0804">Transcription</keyword>
<reference evidence="6 7" key="1">
    <citation type="submission" date="2019-08" db="EMBL/GenBank/DDBJ databases">
        <title>Genomes of Antarctic Bizionia species.</title>
        <authorList>
            <person name="Bowman J.P."/>
        </authorList>
    </citation>
    <scope>NUCLEOTIDE SEQUENCE [LARGE SCALE GENOMIC DNA]</scope>
    <source>
        <strain evidence="6 7">IC164</strain>
    </source>
</reference>
<evidence type="ECO:0000256" key="3">
    <source>
        <dbReference type="ARBA" id="ARBA00023082"/>
    </source>
</evidence>
<dbReference type="InterPro" id="IPR014284">
    <property type="entry name" value="RNA_pol_sigma-70_dom"/>
</dbReference>
<dbReference type="InterPro" id="IPR036388">
    <property type="entry name" value="WH-like_DNA-bd_sf"/>
</dbReference>
<dbReference type="InterPro" id="IPR007627">
    <property type="entry name" value="RNA_pol_sigma70_r2"/>
</dbReference>
<gene>
    <name evidence="6" type="ORF">ES677_08805</name>
</gene>
<comment type="similarity">
    <text evidence="1">Belongs to the sigma-70 factor family. ECF subfamily.</text>
</comment>
<proteinExistence type="inferred from homology"/>
<dbReference type="InterPro" id="IPR013249">
    <property type="entry name" value="RNA_pol_sigma70_r4_t2"/>
</dbReference>
<dbReference type="SUPFAM" id="SSF88659">
    <property type="entry name" value="Sigma3 and sigma4 domains of RNA polymerase sigma factors"/>
    <property type="match status" value="1"/>
</dbReference>
<dbReference type="InterPro" id="IPR014327">
    <property type="entry name" value="RNA_pol_sigma70_bacteroid"/>
</dbReference>
<organism evidence="6 7">
    <name type="scientific">Bizionia gelidisalsuginis</name>
    <dbReference type="NCBI Taxonomy" id="291188"/>
    <lineage>
        <taxon>Bacteria</taxon>
        <taxon>Pseudomonadati</taxon>
        <taxon>Bacteroidota</taxon>
        <taxon>Flavobacteriia</taxon>
        <taxon>Flavobacteriales</taxon>
        <taxon>Flavobacteriaceae</taxon>
        <taxon>Bizionia</taxon>
    </lineage>
</organism>
<dbReference type="InterPro" id="IPR000792">
    <property type="entry name" value="Tscrpt_reg_LuxR_C"/>
</dbReference>
<protein>
    <submittedName>
        <fullName evidence="6">RNA polymerase sigma-70 factor</fullName>
    </submittedName>
</protein>
<dbReference type="Gene3D" id="1.10.1740.10">
    <property type="match status" value="1"/>
</dbReference>
<dbReference type="NCBIfam" id="TIGR02985">
    <property type="entry name" value="Sig70_bacteroi1"/>
    <property type="match status" value="1"/>
</dbReference>
<dbReference type="Proteomes" id="UP000323621">
    <property type="component" value="Unassembled WGS sequence"/>
</dbReference>
<keyword evidence="3" id="KW-0731">Sigma factor</keyword>
<feature type="domain" description="HTH luxR-type" evidence="5">
    <location>
        <begin position="123"/>
        <end position="180"/>
    </location>
</feature>
<dbReference type="CDD" id="cd06171">
    <property type="entry name" value="Sigma70_r4"/>
    <property type="match status" value="1"/>
</dbReference>
<dbReference type="NCBIfam" id="TIGR02937">
    <property type="entry name" value="sigma70-ECF"/>
    <property type="match status" value="1"/>
</dbReference>
<evidence type="ECO:0000256" key="2">
    <source>
        <dbReference type="ARBA" id="ARBA00023015"/>
    </source>
</evidence>
<dbReference type="Gene3D" id="1.10.10.10">
    <property type="entry name" value="Winged helix-like DNA-binding domain superfamily/Winged helix DNA-binding domain"/>
    <property type="match status" value="1"/>
</dbReference>
<dbReference type="EMBL" id="VSKN01000010">
    <property type="protein sequence ID" value="TYC12067.1"/>
    <property type="molecule type" value="Genomic_DNA"/>
</dbReference>
<evidence type="ECO:0000256" key="4">
    <source>
        <dbReference type="ARBA" id="ARBA00023163"/>
    </source>
</evidence>
<dbReference type="InterPro" id="IPR013325">
    <property type="entry name" value="RNA_pol_sigma_r2"/>
</dbReference>
<dbReference type="PRINTS" id="PR00038">
    <property type="entry name" value="HTHLUXR"/>
</dbReference>